<dbReference type="SUPFAM" id="SSF56112">
    <property type="entry name" value="Protein kinase-like (PK-like)"/>
    <property type="match status" value="1"/>
</dbReference>
<organism evidence="1 2">
    <name type="scientific">Stephania yunnanensis</name>
    <dbReference type="NCBI Taxonomy" id="152371"/>
    <lineage>
        <taxon>Eukaryota</taxon>
        <taxon>Viridiplantae</taxon>
        <taxon>Streptophyta</taxon>
        <taxon>Embryophyta</taxon>
        <taxon>Tracheophyta</taxon>
        <taxon>Spermatophyta</taxon>
        <taxon>Magnoliopsida</taxon>
        <taxon>Ranunculales</taxon>
        <taxon>Menispermaceae</taxon>
        <taxon>Menispermoideae</taxon>
        <taxon>Cissampelideae</taxon>
        <taxon>Stephania</taxon>
    </lineage>
</organism>
<evidence type="ECO:0000313" key="2">
    <source>
        <dbReference type="Proteomes" id="UP001420932"/>
    </source>
</evidence>
<reference evidence="1 2" key="1">
    <citation type="submission" date="2024-01" db="EMBL/GenBank/DDBJ databases">
        <title>Genome assemblies of Stephania.</title>
        <authorList>
            <person name="Yang L."/>
        </authorList>
    </citation>
    <scope>NUCLEOTIDE SEQUENCE [LARGE SCALE GENOMIC DNA]</scope>
    <source>
        <strain evidence="1">YNDBR</strain>
        <tissue evidence="1">Leaf</tissue>
    </source>
</reference>
<evidence type="ECO:0000313" key="1">
    <source>
        <dbReference type="EMBL" id="KAK9106952.1"/>
    </source>
</evidence>
<protein>
    <submittedName>
        <fullName evidence="1">Uncharacterized protein</fullName>
    </submittedName>
</protein>
<keyword evidence="2" id="KW-1185">Reference proteome</keyword>
<name>A0AAP0FG63_9MAGN</name>
<comment type="caution">
    <text evidence="1">The sequence shown here is derived from an EMBL/GenBank/DDBJ whole genome shotgun (WGS) entry which is preliminary data.</text>
</comment>
<dbReference type="EMBL" id="JBBNAF010000010">
    <property type="protein sequence ID" value="KAK9106952.1"/>
    <property type="molecule type" value="Genomic_DNA"/>
</dbReference>
<dbReference type="AlphaFoldDB" id="A0AAP0FG63"/>
<dbReference type="InterPro" id="IPR011009">
    <property type="entry name" value="Kinase-like_dom_sf"/>
</dbReference>
<proteinExistence type="predicted"/>
<dbReference type="Gene3D" id="1.10.510.10">
    <property type="entry name" value="Transferase(Phosphotransferase) domain 1"/>
    <property type="match status" value="1"/>
</dbReference>
<dbReference type="PANTHER" id="PTHR27006:SF586">
    <property type="entry name" value="CYSTEINE-RICH RECEPTOR-LIKE PROTEIN KINASE 10"/>
    <property type="match status" value="1"/>
</dbReference>
<accession>A0AAP0FG63</accession>
<dbReference type="PANTHER" id="PTHR27006">
    <property type="entry name" value="PROMASTIGOTE SURFACE ANTIGEN PROTEIN PSA"/>
    <property type="match status" value="1"/>
</dbReference>
<gene>
    <name evidence="1" type="ORF">Syun_022963</name>
</gene>
<sequence>MSYREIPIELSGHTAICPRNMSWRASSQSNRMCCFGILLLEILSSRRNASFRLSTSPNLIEHAWKLWKSERVLELIDPTLRESFSISMALRCIYVGLLCVQEQAVDRPTMFDVLMMLNNEAAALSSPKQPAFCPRSDSGDSNVNMPIVLSVNNMPFSVMEAR</sequence>
<dbReference type="Proteomes" id="UP001420932">
    <property type="component" value="Unassembled WGS sequence"/>
</dbReference>